<proteinExistence type="predicted"/>
<gene>
    <name evidence="1" type="ORF">ILYODFUR_022403</name>
</gene>
<organism evidence="1 2">
    <name type="scientific">Ilyodon furcidens</name>
    <name type="common">goldbreast splitfin</name>
    <dbReference type="NCBI Taxonomy" id="33524"/>
    <lineage>
        <taxon>Eukaryota</taxon>
        <taxon>Metazoa</taxon>
        <taxon>Chordata</taxon>
        <taxon>Craniata</taxon>
        <taxon>Vertebrata</taxon>
        <taxon>Euteleostomi</taxon>
        <taxon>Actinopterygii</taxon>
        <taxon>Neopterygii</taxon>
        <taxon>Teleostei</taxon>
        <taxon>Neoteleostei</taxon>
        <taxon>Acanthomorphata</taxon>
        <taxon>Ovalentaria</taxon>
        <taxon>Atherinomorphae</taxon>
        <taxon>Cyprinodontiformes</taxon>
        <taxon>Goodeidae</taxon>
        <taxon>Ilyodon</taxon>
    </lineage>
</organism>
<keyword evidence="2" id="KW-1185">Reference proteome</keyword>
<sequence length="114" mass="12960">MEAECHSILPLMALDQTWVDCGLVGNFEREIFLPEERRDNFRMSRSSPLSLSELLRPYIEGETTIMQSLVKKAACTLYYLGDEGRLHKTANAFGLSLQVVSKIVRQLCKAITEH</sequence>
<protein>
    <submittedName>
        <fullName evidence="1">Uncharacterized protein</fullName>
    </submittedName>
</protein>
<accession>A0ABV0V8P2</accession>
<reference evidence="1 2" key="1">
    <citation type="submission" date="2021-06" db="EMBL/GenBank/DDBJ databases">
        <authorList>
            <person name="Palmer J.M."/>
        </authorList>
    </citation>
    <scope>NUCLEOTIDE SEQUENCE [LARGE SCALE GENOMIC DNA]</scope>
    <source>
        <strain evidence="2">if_2019</strain>
        <tissue evidence="1">Muscle</tissue>
    </source>
</reference>
<name>A0ABV0V8P2_9TELE</name>
<evidence type="ECO:0000313" key="2">
    <source>
        <dbReference type="Proteomes" id="UP001482620"/>
    </source>
</evidence>
<dbReference type="EMBL" id="JAHRIQ010095151">
    <property type="protein sequence ID" value="MEQ2252502.1"/>
    <property type="molecule type" value="Genomic_DNA"/>
</dbReference>
<evidence type="ECO:0000313" key="1">
    <source>
        <dbReference type="EMBL" id="MEQ2252502.1"/>
    </source>
</evidence>
<dbReference type="Proteomes" id="UP001482620">
    <property type="component" value="Unassembled WGS sequence"/>
</dbReference>
<comment type="caution">
    <text evidence="1">The sequence shown here is derived from an EMBL/GenBank/DDBJ whole genome shotgun (WGS) entry which is preliminary data.</text>
</comment>